<dbReference type="InterPro" id="IPR006260">
    <property type="entry name" value="TonB/TolA_C"/>
</dbReference>
<keyword evidence="7" id="KW-1185">Reference proteome</keyword>
<comment type="caution">
    <text evidence="6">The sequence shown here is derived from an EMBL/GenBank/DDBJ whole genome shotgun (WGS) entry which is preliminary data.</text>
</comment>
<dbReference type="EMBL" id="RAHX01000001">
    <property type="protein sequence ID" value="RJY09327.1"/>
    <property type="molecule type" value="Genomic_DNA"/>
</dbReference>
<dbReference type="GO" id="GO:0055085">
    <property type="term" value="P:transmembrane transport"/>
    <property type="evidence" value="ECO:0007669"/>
    <property type="project" value="InterPro"/>
</dbReference>
<evidence type="ECO:0000256" key="3">
    <source>
        <dbReference type="ARBA" id="ARBA00022989"/>
    </source>
</evidence>
<dbReference type="AlphaFoldDB" id="A0A419RU61"/>
<accession>A0A419RU61</accession>
<keyword evidence="4" id="KW-0472">Membrane</keyword>
<evidence type="ECO:0000256" key="1">
    <source>
        <dbReference type="ARBA" id="ARBA00004167"/>
    </source>
</evidence>
<dbReference type="GO" id="GO:0016020">
    <property type="term" value="C:membrane"/>
    <property type="evidence" value="ECO:0007669"/>
    <property type="project" value="UniProtKB-SubCell"/>
</dbReference>
<organism evidence="6 7">
    <name type="scientific">Aurantiacibacter aquimixticola</name>
    <dbReference type="NCBI Taxonomy" id="1958945"/>
    <lineage>
        <taxon>Bacteria</taxon>
        <taxon>Pseudomonadati</taxon>
        <taxon>Pseudomonadota</taxon>
        <taxon>Alphaproteobacteria</taxon>
        <taxon>Sphingomonadales</taxon>
        <taxon>Erythrobacteraceae</taxon>
        <taxon>Aurantiacibacter</taxon>
    </lineage>
</organism>
<sequence length="197" mass="21924">MGRVRRDSICGRSSFGKGRMINMSNFTEYFIPFAAAAMATTMPAYAQDAPTQADGEIIIEPSQERVVYAQRVSRQLDRNLARHNVPLRTDASGIVRVRFTADGNGRAHDVEVMEDSGSRFLERAAIWAVSRLSDIAPTFAHDPAGQRMQANIVFANSWTEGRRLTRQLEEEEAARLASQADDDEHVLALNIGTSVRR</sequence>
<keyword evidence="2" id="KW-0812">Transmembrane</keyword>
<proteinExistence type="predicted"/>
<dbReference type="Proteomes" id="UP000285232">
    <property type="component" value="Unassembled WGS sequence"/>
</dbReference>
<evidence type="ECO:0000256" key="4">
    <source>
        <dbReference type="ARBA" id="ARBA00023136"/>
    </source>
</evidence>
<name>A0A419RU61_9SPHN</name>
<feature type="domain" description="TonB C-terminal" evidence="5">
    <location>
        <begin position="67"/>
        <end position="163"/>
    </location>
</feature>
<reference evidence="6 7" key="1">
    <citation type="journal article" date="2017" name="Int. J. Syst. Evol. Microbiol.">
        <title>Erythrobacter aquimixticola sp. nov., isolated from the junction between the ocean and a freshwater spring.</title>
        <authorList>
            <person name="Park S."/>
            <person name="Jung Y.T."/>
            <person name="Choi S.J."/>
            <person name="Yoon J.H."/>
        </authorList>
    </citation>
    <scope>NUCLEOTIDE SEQUENCE [LARGE SCALE GENOMIC DNA]</scope>
    <source>
        <strain evidence="6 7">JSSK-14</strain>
    </source>
</reference>
<dbReference type="Gene3D" id="3.30.1150.10">
    <property type="match status" value="1"/>
</dbReference>
<evidence type="ECO:0000313" key="7">
    <source>
        <dbReference type="Proteomes" id="UP000285232"/>
    </source>
</evidence>
<keyword evidence="3" id="KW-1133">Transmembrane helix</keyword>
<dbReference type="InterPro" id="IPR037682">
    <property type="entry name" value="TonB_C"/>
</dbReference>
<evidence type="ECO:0000256" key="2">
    <source>
        <dbReference type="ARBA" id="ARBA00022692"/>
    </source>
</evidence>
<evidence type="ECO:0000313" key="6">
    <source>
        <dbReference type="EMBL" id="RJY09327.1"/>
    </source>
</evidence>
<comment type="subcellular location">
    <subcellularLocation>
        <location evidence="1">Membrane</location>
        <topology evidence="1">Single-pass membrane protein</topology>
    </subcellularLocation>
</comment>
<evidence type="ECO:0000259" key="5">
    <source>
        <dbReference type="PROSITE" id="PS52015"/>
    </source>
</evidence>
<gene>
    <name evidence="6" type="ORF">D6201_08140</name>
</gene>
<dbReference type="SUPFAM" id="SSF74653">
    <property type="entry name" value="TolA/TonB C-terminal domain"/>
    <property type="match status" value="1"/>
</dbReference>
<dbReference type="PROSITE" id="PS52015">
    <property type="entry name" value="TONB_CTD"/>
    <property type="match status" value="1"/>
</dbReference>
<dbReference type="Pfam" id="PF03544">
    <property type="entry name" value="TonB_C"/>
    <property type="match status" value="1"/>
</dbReference>
<dbReference type="NCBIfam" id="TIGR01352">
    <property type="entry name" value="tonB_Cterm"/>
    <property type="match status" value="1"/>
</dbReference>
<protein>
    <submittedName>
        <fullName evidence="6">TonB family protein</fullName>
    </submittedName>
</protein>